<proteinExistence type="predicted"/>
<comment type="caution">
    <text evidence="1">The sequence shown here is derived from an EMBL/GenBank/DDBJ whole genome shotgun (WGS) entry which is preliminary data.</text>
</comment>
<organism evidence="1 2">
    <name type="scientific">Chelatococcus reniformis</name>
    <dbReference type="NCBI Taxonomy" id="1494448"/>
    <lineage>
        <taxon>Bacteria</taxon>
        <taxon>Pseudomonadati</taxon>
        <taxon>Pseudomonadota</taxon>
        <taxon>Alphaproteobacteria</taxon>
        <taxon>Hyphomicrobiales</taxon>
        <taxon>Chelatococcaceae</taxon>
        <taxon>Chelatococcus</taxon>
    </lineage>
</organism>
<gene>
    <name evidence="1" type="ORF">GCM10010994_53910</name>
</gene>
<dbReference type="SUPFAM" id="SSF51621">
    <property type="entry name" value="Phosphoenolpyruvate/pyruvate domain"/>
    <property type="match status" value="1"/>
</dbReference>
<protein>
    <recommendedName>
        <fullName evidence="3">Carboxyvinyl-carboxyphosphonate phosphorylmutase</fullName>
    </recommendedName>
</protein>
<dbReference type="Proteomes" id="UP000637002">
    <property type="component" value="Unassembled WGS sequence"/>
</dbReference>
<dbReference type="InterPro" id="IPR039556">
    <property type="entry name" value="ICL/PEPM"/>
</dbReference>
<name>A0A916UVM2_9HYPH</name>
<dbReference type="EMBL" id="BMGG01000011">
    <property type="protein sequence ID" value="GGC89281.1"/>
    <property type="molecule type" value="Genomic_DNA"/>
</dbReference>
<dbReference type="Gene3D" id="3.20.20.60">
    <property type="entry name" value="Phosphoenolpyruvate-binding domains"/>
    <property type="match status" value="1"/>
</dbReference>
<dbReference type="AlphaFoldDB" id="A0A916UVM2"/>
<keyword evidence="2" id="KW-1185">Reference proteome</keyword>
<dbReference type="CDD" id="cd00377">
    <property type="entry name" value="ICL_PEPM"/>
    <property type="match status" value="1"/>
</dbReference>
<evidence type="ECO:0000313" key="2">
    <source>
        <dbReference type="Proteomes" id="UP000637002"/>
    </source>
</evidence>
<dbReference type="PANTHER" id="PTHR42905">
    <property type="entry name" value="PHOSPHOENOLPYRUVATE CARBOXYLASE"/>
    <property type="match status" value="1"/>
</dbReference>
<evidence type="ECO:0000313" key="1">
    <source>
        <dbReference type="EMBL" id="GGC89281.1"/>
    </source>
</evidence>
<dbReference type="InterPro" id="IPR040442">
    <property type="entry name" value="Pyrv_kinase-like_dom_sf"/>
</dbReference>
<dbReference type="PANTHER" id="PTHR42905:SF5">
    <property type="entry name" value="CARBOXYVINYL-CARBOXYPHOSPHONATE PHOSPHORYLMUTASE, CHLOROPLASTIC"/>
    <property type="match status" value="1"/>
</dbReference>
<evidence type="ECO:0008006" key="3">
    <source>
        <dbReference type="Google" id="ProtNLM"/>
    </source>
</evidence>
<reference evidence="1" key="2">
    <citation type="submission" date="2020-09" db="EMBL/GenBank/DDBJ databases">
        <authorList>
            <person name="Sun Q."/>
            <person name="Zhou Y."/>
        </authorList>
    </citation>
    <scope>NUCLEOTIDE SEQUENCE</scope>
    <source>
        <strain evidence="1">CGMCC 1.12919</strain>
    </source>
</reference>
<dbReference type="RefSeq" id="WP_188612276.1">
    <property type="nucleotide sequence ID" value="NZ_BMGG01000011.1"/>
</dbReference>
<dbReference type="InterPro" id="IPR015813">
    <property type="entry name" value="Pyrv/PenolPyrv_kinase-like_dom"/>
</dbReference>
<reference evidence="1" key="1">
    <citation type="journal article" date="2014" name="Int. J. Syst. Evol. Microbiol.">
        <title>Complete genome sequence of Corynebacterium casei LMG S-19264T (=DSM 44701T), isolated from a smear-ripened cheese.</title>
        <authorList>
            <consortium name="US DOE Joint Genome Institute (JGI-PGF)"/>
            <person name="Walter F."/>
            <person name="Albersmeier A."/>
            <person name="Kalinowski J."/>
            <person name="Ruckert C."/>
        </authorList>
    </citation>
    <scope>NUCLEOTIDE SEQUENCE</scope>
    <source>
        <strain evidence="1">CGMCC 1.12919</strain>
    </source>
</reference>
<dbReference type="GO" id="GO:0016833">
    <property type="term" value="F:oxo-acid-lyase activity"/>
    <property type="evidence" value="ECO:0007669"/>
    <property type="project" value="UniProtKB-ARBA"/>
</dbReference>
<accession>A0A916UVM2</accession>
<dbReference type="Pfam" id="PF13714">
    <property type="entry name" value="PEP_mutase"/>
    <property type="match status" value="1"/>
</dbReference>
<sequence>MSRLRELLGSDKLLVAPLVFNALTARLADEAGFQALYLGGGSMGYVKAVTEANLTLTEMVEAGLEIRSVCRVPLILDGACGWGDAMHLRRTIALSEAAGFAAIEIEDQLAPKRAHHHVGIEHAIPAEMMVAKIREAVAARSDPDFVIIARTNTARETGLDEALRRGEAYRRAGADMLFVLPKRSEDARTIGERLGGPLMYMTMGGGLASVGMSVEELHGLGYRLLVDPATPLLAAYAAMRASYRALAAGDADPTAATPQAAAEIQKLIHHTIGLETLLDIERRTVEAGQS</sequence>